<evidence type="ECO:0000256" key="7">
    <source>
        <dbReference type="SAM" id="MobiDB-lite"/>
    </source>
</evidence>
<evidence type="ECO:0000259" key="8">
    <source>
        <dbReference type="PROSITE" id="PS51722"/>
    </source>
</evidence>
<dbReference type="NCBIfam" id="NF009381">
    <property type="entry name" value="PRK12740.1-5"/>
    <property type="match status" value="1"/>
</dbReference>
<feature type="compositionally biased region" description="Basic and acidic residues" evidence="7">
    <location>
        <begin position="671"/>
        <end position="683"/>
    </location>
</feature>
<dbReference type="PRINTS" id="PR00315">
    <property type="entry name" value="ELONGATNFCT"/>
</dbReference>
<dbReference type="Gene3D" id="3.30.230.10">
    <property type="match status" value="1"/>
</dbReference>
<dbReference type="SUPFAM" id="SSF52540">
    <property type="entry name" value="P-loop containing nucleoside triphosphate hydrolases"/>
    <property type="match status" value="1"/>
</dbReference>
<reference evidence="9 10" key="1">
    <citation type="submission" date="2016-02" db="EMBL/GenBank/DDBJ databases">
        <title>Complete genome sequencing and analysis of ATSB10, Dyella thiooxydans isolated from rhizosphere soil of sunflower (Helianthus annuus L.).</title>
        <authorList>
            <person name="Lee Y."/>
            <person name="Hwangbo K."/>
            <person name="Chung H."/>
            <person name="Yoo J."/>
            <person name="Kim K.Y."/>
            <person name="Sa T.M."/>
            <person name="Um Y."/>
            <person name="Madhaiyan M."/>
        </authorList>
    </citation>
    <scope>NUCLEOTIDE SEQUENCE [LARGE SCALE GENOMIC DNA]</scope>
    <source>
        <strain evidence="9 10">ATSB10</strain>
    </source>
</reference>
<proteinExistence type="predicted"/>
<dbReference type="Gene3D" id="3.40.50.300">
    <property type="entry name" value="P-loop containing nucleotide triphosphate hydrolases"/>
    <property type="match status" value="1"/>
</dbReference>
<evidence type="ECO:0000256" key="1">
    <source>
        <dbReference type="ARBA" id="ARBA00017872"/>
    </source>
</evidence>
<evidence type="ECO:0000256" key="4">
    <source>
        <dbReference type="ARBA" id="ARBA00022917"/>
    </source>
</evidence>
<dbReference type="SUPFAM" id="SSF54211">
    <property type="entry name" value="Ribosomal protein S5 domain 2-like"/>
    <property type="match status" value="1"/>
</dbReference>
<dbReference type="Proteomes" id="UP000077255">
    <property type="component" value="Chromosome"/>
</dbReference>
<dbReference type="InterPro" id="IPR000795">
    <property type="entry name" value="T_Tr_GTP-bd_dom"/>
</dbReference>
<dbReference type="GO" id="GO:0003746">
    <property type="term" value="F:translation elongation factor activity"/>
    <property type="evidence" value="ECO:0007669"/>
    <property type="project" value="UniProtKB-KW"/>
</dbReference>
<dbReference type="InterPro" id="IPR000640">
    <property type="entry name" value="EFG_V-like"/>
</dbReference>
<dbReference type="RefSeq" id="WP_063674174.1">
    <property type="nucleotide sequence ID" value="NZ_CP014841.1"/>
</dbReference>
<dbReference type="InterPro" id="IPR035647">
    <property type="entry name" value="EFG_III/V"/>
</dbReference>
<dbReference type="OrthoDB" id="5926900at2"/>
<feature type="domain" description="Tr-type G" evidence="8">
    <location>
        <begin position="10"/>
        <end position="272"/>
    </location>
</feature>
<evidence type="ECO:0000256" key="3">
    <source>
        <dbReference type="ARBA" id="ARBA00022768"/>
    </source>
</evidence>
<dbReference type="SMART" id="SM00889">
    <property type="entry name" value="EFG_IV"/>
    <property type="match status" value="1"/>
</dbReference>
<dbReference type="Pfam" id="PF14492">
    <property type="entry name" value="EFG_III"/>
    <property type="match status" value="1"/>
</dbReference>
<name>A0A160N5G3_9GAMM</name>
<dbReference type="GO" id="GO:0005525">
    <property type="term" value="F:GTP binding"/>
    <property type="evidence" value="ECO:0007669"/>
    <property type="project" value="UniProtKB-KW"/>
</dbReference>
<dbReference type="InterPro" id="IPR005517">
    <property type="entry name" value="Transl_elong_EFG/EF2_IV"/>
</dbReference>
<dbReference type="STRING" id="445710.ATSB10_37960"/>
<dbReference type="InterPro" id="IPR047872">
    <property type="entry name" value="EFG_IV"/>
</dbReference>
<keyword evidence="2" id="KW-0547">Nucleotide-binding</keyword>
<dbReference type="InterPro" id="IPR020568">
    <property type="entry name" value="Ribosomal_Su5_D2-typ_SF"/>
</dbReference>
<dbReference type="FunFam" id="3.30.230.10:FF:000003">
    <property type="entry name" value="Elongation factor G"/>
    <property type="match status" value="1"/>
</dbReference>
<dbReference type="InterPro" id="IPR027417">
    <property type="entry name" value="P-loop_NTPase"/>
</dbReference>
<evidence type="ECO:0000313" key="10">
    <source>
        <dbReference type="Proteomes" id="UP000077255"/>
    </source>
</evidence>
<comment type="function">
    <text evidence="6">Catalyzes the GTP-dependent ribosomal translocation step during translation elongation. During this step, the ribosome changes from the pre-translocational (PRE) to the post-translocational (POST) state as the newly formed A-site-bound peptidyl-tRNA and P-site-bound deacylated tRNA move to the P and E sites, respectively. Catalyzes the coordinated movement of the two tRNA molecules, the mRNA and conformational changes in the ribosome.</text>
</comment>
<dbReference type="CDD" id="cd01434">
    <property type="entry name" value="EFG_mtEFG1_IV"/>
    <property type="match status" value="1"/>
</dbReference>
<dbReference type="Gene3D" id="3.30.70.870">
    <property type="entry name" value="Elongation Factor G (Translational Gtpase), domain 3"/>
    <property type="match status" value="1"/>
</dbReference>
<dbReference type="PANTHER" id="PTHR43261:SF6">
    <property type="entry name" value="ELONGATION FACTOR G-LIKE PROTEIN"/>
    <property type="match status" value="1"/>
</dbReference>
<dbReference type="InterPro" id="IPR041095">
    <property type="entry name" value="EFG_II"/>
</dbReference>
<keyword evidence="10" id="KW-1185">Reference proteome</keyword>
<gene>
    <name evidence="9" type="ORF">ATSB10_37960</name>
</gene>
<feature type="region of interest" description="Disordered" evidence="7">
    <location>
        <begin position="658"/>
        <end position="683"/>
    </location>
</feature>
<dbReference type="InterPro" id="IPR009000">
    <property type="entry name" value="Transl_B-barrel_sf"/>
</dbReference>
<dbReference type="AlphaFoldDB" id="A0A160N5G3"/>
<dbReference type="GO" id="GO:0003924">
    <property type="term" value="F:GTPase activity"/>
    <property type="evidence" value="ECO:0007669"/>
    <property type="project" value="InterPro"/>
</dbReference>
<accession>A0A160N5G3</accession>
<evidence type="ECO:0000256" key="5">
    <source>
        <dbReference type="ARBA" id="ARBA00023134"/>
    </source>
</evidence>
<dbReference type="NCBIfam" id="TIGR00231">
    <property type="entry name" value="small_GTP"/>
    <property type="match status" value="1"/>
</dbReference>
<dbReference type="NCBIfam" id="NF009891">
    <property type="entry name" value="PRK13351.1-1"/>
    <property type="match status" value="1"/>
</dbReference>
<dbReference type="FunFam" id="3.30.70.240:FF:000001">
    <property type="entry name" value="Elongation factor G"/>
    <property type="match status" value="1"/>
</dbReference>
<organism evidence="9 10">
    <name type="scientific">Dyella thiooxydans</name>
    <dbReference type="NCBI Taxonomy" id="445710"/>
    <lineage>
        <taxon>Bacteria</taxon>
        <taxon>Pseudomonadati</taxon>
        <taxon>Pseudomonadota</taxon>
        <taxon>Gammaproteobacteria</taxon>
        <taxon>Lysobacterales</taxon>
        <taxon>Rhodanobacteraceae</taxon>
        <taxon>Dyella</taxon>
    </lineage>
</organism>
<keyword evidence="4" id="KW-0648">Protein biosynthesis</keyword>
<dbReference type="Gene3D" id="3.30.70.240">
    <property type="match status" value="1"/>
</dbReference>
<dbReference type="PROSITE" id="PS51722">
    <property type="entry name" value="G_TR_2"/>
    <property type="match status" value="1"/>
</dbReference>
<dbReference type="GO" id="GO:0032790">
    <property type="term" value="P:ribosome disassembly"/>
    <property type="evidence" value="ECO:0007669"/>
    <property type="project" value="TreeGrafter"/>
</dbReference>
<dbReference type="InterPro" id="IPR053905">
    <property type="entry name" value="EF-G-like_DII"/>
</dbReference>
<dbReference type="PATRIC" id="fig|445710.3.peg.3793"/>
<dbReference type="SMART" id="SM00838">
    <property type="entry name" value="EFG_C"/>
    <property type="match status" value="1"/>
</dbReference>
<dbReference type="InterPro" id="IPR035649">
    <property type="entry name" value="EFG_V"/>
</dbReference>
<dbReference type="EMBL" id="CP014841">
    <property type="protein sequence ID" value="AND71250.1"/>
    <property type="molecule type" value="Genomic_DNA"/>
</dbReference>
<dbReference type="SUPFAM" id="SSF50447">
    <property type="entry name" value="Translation proteins"/>
    <property type="match status" value="1"/>
</dbReference>
<dbReference type="SUPFAM" id="SSF54980">
    <property type="entry name" value="EF-G C-terminal domain-like"/>
    <property type="match status" value="2"/>
</dbReference>
<dbReference type="InterPro" id="IPR014721">
    <property type="entry name" value="Ribsml_uS5_D2-typ_fold_subgr"/>
</dbReference>
<dbReference type="CDD" id="cd03713">
    <property type="entry name" value="EFG_mtEFG_C"/>
    <property type="match status" value="1"/>
</dbReference>
<evidence type="ECO:0000256" key="6">
    <source>
        <dbReference type="ARBA" id="ARBA00024731"/>
    </source>
</evidence>
<sequence>MNAPRLVPTENIRNIALAGHAGSGKTSLFEALLYAAGVIQAQGTIERGNTFSDTDVQEKARGHSIDTCLASLMHGDCRIQLIDTPGYADFRGPALAALAAVDTVAVVVNAANGIEHGARRMIEHARQRGLACVLVINRIDSDAAALPALVEELREAFGRECLPVNLPAAGGTEVRDAFFQREGDTDFSSLAEAHQQLIDQVVEINETVMGAYLDTGEDAITPQQLHDAFEQCLRERHLVPICFMSARSGAGVREFLDLAVRLLPHPGEANPPPFLDAQDKPVPVAADPAQHVIADVFKIVNDPFVGKLGVFRVWQGTVRRDTQLFVDDGRKPFRVAHLLRIEGNRHVEIDQAVPGDMAAVAKVEEIHFDAVLHDSHDEDRIHLVPMAYPQPMAGLALEPKHKGQEQKLALALGRLAEEDPCLRVEHRRELNETVLRGLSELHLSIALERMRERYGVEVITHPPRIAYRETITASADGHHRHKKQTGGAGQFGEVLLRVEPLERGAGFAFVDSVKGGAIPGQFLPAIEKGVRQAMDHGAIAGFPLQDVRVTVLDGKHHSVDSKEVAFITAGRKAFLDAVGKAQPVVLEPIVSLEVAIPEAHVGDITGGLAGKRARILGTDLQRGGELLIRALAPLAELADYATELRAVTAGRGRYGMELSHYEPAPPAMQKQLRETWRPHPDED</sequence>
<protein>
    <recommendedName>
        <fullName evidence="1">Elongation factor G</fullName>
    </recommendedName>
</protein>
<evidence type="ECO:0000313" key="9">
    <source>
        <dbReference type="EMBL" id="AND71250.1"/>
    </source>
</evidence>
<keyword evidence="3 9" id="KW-0251">Elongation factor</keyword>
<dbReference type="KEGG" id="dtx:ATSB10_37960"/>
<dbReference type="Pfam" id="PF03764">
    <property type="entry name" value="EFG_IV"/>
    <property type="match status" value="1"/>
</dbReference>
<dbReference type="Gene3D" id="2.40.30.10">
    <property type="entry name" value="Translation factors"/>
    <property type="match status" value="1"/>
</dbReference>
<dbReference type="GO" id="GO:0097216">
    <property type="term" value="F:guanosine tetraphosphate binding"/>
    <property type="evidence" value="ECO:0007669"/>
    <property type="project" value="UniProtKB-ARBA"/>
</dbReference>
<dbReference type="Pfam" id="PF00679">
    <property type="entry name" value="EFG_C"/>
    <property type="match status" value="1"/>
</dbReference>
<evidence type="ECO:0000256" key="2">
    <source>
        <dbReference type="ARBA" id="ARBA00022741"/>
    </source>
</evidence>
<dbReference type="Pfam" id="PF00009">
    <property type="entry name" value="GTP_EFTU"/>
    <property type="match status" value="1"/>
</dbReference>
<keyword evidence="5" id="KW-0342">GTP-binding</keyword>
<dbReference type="PANTHER" id="PTHR43261">
    <property type="entry name" value="TRANSLATION ELONGATION FACTOR G-RELATED"/>
    <property type="match status" value="1"/>
</dbReference>
<dbReference type="CDD" id="cd16262">
    <property type="entry name" value="EFG_III"/>
    <property type="match status" value="1"/>
</dbReference>
<dbReference type="InterPro" id="IPR005225">
    <property type="entry name" value="Small_GTP-bd"/>
</dbReference>
<dbReference type="InterPro" id="IPR009022">
    <property type="entry name" value="EFG_III"/>
</dbReference>
<dbReference type="Pfam" id="PF22042">
    <property type="entry name" value="EF-G_D2"/>
    <property type="match status" value="1"/>
</dbReference>